<evidence type="ECO:0000313" key="2">
    <source>
        <dbReference type="Proteomes" id="UP001183881"/>
    </source>
</evidence>
<gene>
    <name evidence="1" type="ORF">RM705_05285</name>
</gene>
<accession>A0ABU2PPN3</accession>
<reference evidence="2" key="1">
    <citation type="submission" date="2023-07" db="EMBL/GenBank/DDBJ databases">
        <title>30 novel species of actinomycetes from the DSMZ collection.</title>
        <authorList>
            <person name="Nouioui I."/>
        </authorList>
    </citation>
    <scope>NUCLEOTIDE SEQUENCE [LARGE SCALE GENOMIC DNA]</scope>
    <source>
        <strain evidence="2">DSM 41636</strain>
    </source>
</reference>
<evidence type="ECO:0000313" key="1">
    <source>
        <dbReference type="EMBL" id="MDT0394121.1"/>
    </source>
</evidence>
<dbReference type="EMBL" id="JAVRFA010000004">
    <property type="protein sequence ID" value="MDT0394121.1"/>
    <property type="molecule type" value="Genomic_DNA"/>
</dbReference>
<protein>
    <submittedName>
        <fullName evidence="1">Uncharacterized protein</fullName>
    </submittedName>
</protein>
<name>A0ABU2PPN3_9ACTN</name>
<proteinExistence type="predicted"/>
<sequence length="199" mass="22350">MARILGLDVPPAPDSAGRHEWERDVRTAWRETCLRGVRLSEDAFDALIETAVHDPDPSFNRQFVEPAVNAFGQRRVQAALLGRLRTGTDPERAGAARAWYWSAVLSSRMPRVRAADPDAAGRAEPDEGTDLPAAWRETALREFVRNEHLDVRRCILPLLPLRKSAYPPELHDLVDTAVTTARAHPDAYIRHRVEHQVGD</sequence>
<dbReference type="RefSeq" id="WP_311641699.1">
    <property type="nucleotide sequence ID" value="NZ_JAVRFA010000004.1"/>
</dbReference>
<organism evidence="1 2">
    <name type="scientific">Streptomyces edwardsiae</name>
    <dbReference type="NCBI Taxonomy" id="3075527"/>
    <lineage>
        <taxon>Bacteria</taxon>
        <taxon>Bacillati</taxon>
        <taxon>Actinomycetota</taxon>
        <taxon>Actinomycetes</taxon>
        <taxon>Kitasatosporales</taxon>
        <taxon>Streptomycetaceae</taxon>
        <taxon>Streptomyces</taxon>
    </lineage>
</organism>
<dbReference type="Proteomes" id="UP001183881">
    <property type="component" value="Unassembled WGS sequence"/>
</dbReference>
<keyword evidence="2" id="KW-1185">Reference proteome</keyword>
<comment type="caution">
    <text evidence="1">The sequence shown here is derived from an EMBL/GenBank/DDBJ whole genome shotgun (WGS) entry which is preliminary data.</text>
</comment>